<dbReference type="STRING" id="571932.SAMN05421743_10824"/>
<dbReference type="EMBL" id="FNQR01000008">
    <property type="protein sequence ID" value="SEA76785.1"/>
    <property type="molecule type" value="Genomic_DNA"/>
</dbReference>
<dbReference type="GO" id="GO:0046872">
    <property type="term" value="F:metal ion binding"/>
    <property type="evidence" value="ECO:0007669"/>
    <property type="project" value="UniProtKB-KW"/>
</dbReference>
<evidence type="ECO:0000256" key="8">
    <source>
        <dbReference type="SAM" id="Phobius"/>
    </source>
</evidence>
<keyword evidence="2" id="KW-1003">Cell membrane</keyword>
<evidence type="ECO:0000256" key="5">
    <source>
        <dbReference type="ARBA" id="ARBA00022989"/>
    </source>
</evidence>
<sequence>MEYTALLLSFVTVVILTPLVKQLAFRIGAVDVPDQRKVHKGIMPRLGGLAIYISFMVWLLTFAWNQPYTIYLFLGGTMIMLVGLLDDIKGLSPKVKMAGQILAAGIITAGIQIEYIILPYDLELKFGLLSVPLTILWIVAITNAINLIDGLDGLASGVSAIALITISGLAITMGNTFSLLIGLILLGSTLGFLLYNFHPAKIFLGDTGSLFLGFMISVLSILGFKNVTMFSIVVPMIILGVPIADTFFAMVRRLVKNQPITVPDKFHMHHCLIHLGYSHRKTVFIIYMISAIFGLAAVIMTKAALWLALTVLAALILFVEVLVELTGLIDRTYRPILNLITTSRIRR</sequence>
<evidence type="ECO:0000256" key="2">
    <source>
        <dbReference type="ARBA" id="ARBA00022475"/>
    </source>
</evidence>
<feature type="binding site" evidence="7">
    <location>
        <position position="146"/>
    </location>
    <ligand>
        <name>Mg(2+)</name>
        <dbReference type="ChEBI" id="CHEBI:18420"/>
    </ligand>
</feature>
<organism evidence="9 10">
    <name type="scientific">Thalassobacillus cyri</name>
    <dbReference type="NCBI Taxonomy" id="571932"/>
    <lineage>
        <taxon>Bacteria</taxon>
        <taxon>Bacillati</taxon>
        <taxon>Bacillota</taxon>
        <taxon>Bacilli</taxon>
        <taxon>Bacillales</taxon>
        <taxon>Bacillaceae</taxon>
        <taxon>Thalassobacillus</taxon>
    </lineage>
</organism>
<evidence type="ECO:0000313" key="10">
    <source>
        <dbReference type="Proteomes" id="UP000198584"/>
    </source>
</evidence>
<feature type="transmembrane region" description="Helical" evidence="8">
    <location>
        <begin position="100"/>
        <end position="120"/>
    </location>
</feature>
<dbReference type="RefSeq" id="WP_093045009.1">
    <property type="nucleotide sequence ID" value="NZ_FNQR01000008.1"/>
</dbReference>
<comment type="subcellular location">
    <subcellularLocation>
        <location evidence="1">Cell membrane</location>
        <topology evidence="1">Multi-pass membrane protein</topology>
    </subcellularLocation>
</comment>
<dbReference type="PROSITE" id="PS01348">
    <property type="entry name" value="MRAY_2"/>
    <property type="match status" value="1"/>
</dbReference>
<feature type="transmembrane region" description="Helical" evidence="8">
    <location>
        <begin position="6"/>
        <end position="25"/>
    </location>
</feature>
<dbReference type="CDD" id="cd06853">
    <property type="entry name" value="GT_WecA_like"/>
    <property type="match status" value="1"/>
</dbReference>
<dbReference type="AlphaFoldDB" id="A0A1H4DVF6"/>
<evidence type="ECO:0000256" key="1">
    <source>
        <dbReference type="ARBA" id="ARBA00004651"/>
    </source>
</evidence>
<keyword evidence="6 8" id="KW-0472">Membrane</keyword>
<feature type="transmembrane region" description="Helical" evidence="8">
    <location>
        <begin position="126"/>
        <end position="146"/>
    </location>
</feature>
<dbReference type="Proteomes" id="UP000198584">
    <property type="component" value="Unassembled WGS sequence"/>
</dbReference>
<dbReference type="InterPro" id="IPR000715">
    <property type="entry name" value="Glycosyl_transferase_4"/>
</dbReference>
<proteinExistence type="predicted"/>
<evidence type="ECO:0000313" key="9">
    <source>
        <dbReference type="EMBL" id="SEA76785.1"/>
    </source>
</evidence>
<reference evidence="10" key="1">
    <citation type="submission" date="2016-10" db="EMBL/GenBank/DDBJ databases">
        <authorList>
            <person name="Varghese N."/>
            <person name="Submissions S."/>
        </authorList>
    </citation>
    <scope>NUCLEOTIDE SEQUENCE [LARGE SCALE GENOMIC DNA]</scope>
    <source>
        <strain evidence="10">CCM7597</strain>
    </source>
</reference>
<dbReference type="InterPro" id="IPR018480">
    <property type="entry name" value="PNAcMuramoyl-5peptid_Trfase_CS"/>
</dbReference>
<protein>
    <submittedName>
        <fullName evidence="9">UDP-GlcNAc:undecaprenyl-phosphate GlcNAc-1-phosphate transferase</fullName>
    </submittedName>
</protein>
<gene>
    <name evidence="9" type="ORF">SAMN05421743_10824</name>
</gene>
<feature type="transmembrane region" description="Helical" evidence="8">
    <location>
        <begin position="282"/>
        <end position="300"/>
    </location>
</feature>
<evidence type="ECO:0000256" key="3">
    <source>
        <dbReference type="ARBA" id="ARBA00022679"/>
    </source>
</evidence>
<dbReference type="PANTHER" id="PTHR22926">
    <property type="entry name" value="PHOSPHO-N-ACETYLMURAMOYL-PENTAPEPTIDE-TRANSFERASE"/>
    <property type="match status" value="1"/>
</dbReference>
<evidence type="ECO:0000256" key="6">
    <source>
        <dbReference type="ARBA" id="ARBA00023136"/>
    </source>
</evidence>
<dbReference type="GO" id="GO:0044038">
    <property type="term" value="P:cell wall macromolecule biosynthetic process"/>
    <property type="evidence" value="ECO:0007669"/>
    <property type="project" value="TreeGrafter"/>
</dbReference>
<feature type="transmembrane region" description="Helical" evidence="8">
    <location>
        <begin position="70"/>
        <end position="88"/>
    </location>
</feature>
<evidence type="ECO:0000256" key="7">
    <source>
        <dbReference type="PIRSR" id="PIRSR600715-1"/>
    </source>
</evidence>
<keyword evidence="7" id="KW-0479">Metal-binding</keyword>
<name>A0A1H4DVF6_9BACI</name>
<feature type="transmembrane region" description="Helical" evidence="8">
    <location>
        <begin position="230"/>
        <end position="251"/>
    </location>
</feature>
<dbReference type="GO" id="GO:0016780">
    <property type="term" value="F:phosphotransferase activity, for other substituted phosphate groups"/>
    <property type="evidence" value="ECO:0007669"/>
    <property type="project" value="InterPro"/>
</dbReference>
<dbReference type="PANTHER" id="PTHR22926:SF3">
    <property type="entry name" value="UNDECAPRENYL-PHOSPHATE ALPHA-N-ACETYLGLUCOSAMINYL 1-PHOSPHATE TRANSFERASE"/>
    <property type="match status" value="1"/>
</dbReference>
<feature type="transmembrane region" description="Helical" evidence="8">
    <location>
        <begin position="46"/>
        <end position="64"/>
    </location>
</feature>
<feature type="transmembrane region" description="Helical" evidence="8">
    <location>
        <begin position="177"/>
        <end position="195"/>
    </location>
</feature>
<dbReference type="GO" id="GO:0005886">
    <property type="term" value="C:plasma membrane"/>
    <property type="evidence" value="ECO:0007669"/>
    <property type="project" value="UniProtKB-SubCell"/>
</dbReference>
<feature type="transmembrane region" description="Helical" evidence="8">
    <location>
        <begin position="202"/>
        <end position="224"/>
    </location>
</feature>
<keyword evidence="4 8" id="KW-0812">Transmembrane</keyword>
<comment type="cofactor">
    <cofactor evidence="7">
        <name>Mg(2+)</name>
        <dbReference type="ChEBI" id="CHEBI:18420"/>
    </cofactor>
</comment>
<dbReference type="GO" id="GO:0071555">
    <property type="term" value="P:cell wall organization"/>
    <property type="evidence" value="ECO:0007669"/>
    <property type="project" value="TreeGrafter"/>
</dbReference>
<dbReference type="Pfam" id="PF00953">
    <property type="entry name" value="Glycos_transf_4"/>
    <property type="match status" value="1"/>
</dbReference>
<keyword evidence="5 8" id="KW-1133">Transmembrane helix</keyword>
<dbReference type="OrthoDB" id="9783652at2"/>
<evidence type="ECO:0000256" key="4">
    <source>
        <dbReference type="ARBA" id="ARBA00022692"/>
    </source>
</evidence>
<feature type="binding site" evidence="7">
    <location>
        <position position="206"/>
    </location>
    <ligand>
        <name>Mg(2+)</name>
        <dbReference type="ChEBI" id="CHEBI:18420"/>
    </ligand>
</feature>
<keyword evidence="10" id="KW-1185">Reference proteome</keyword>
<keyword evidence="7" id="KW-0460">Magnesium</keyword>
<keyword evidence="3 9" id="KW-0808">Transferase</keyword>
<feature type="transmembrane region" description="Helical" evidence="8">
    <location>
        <begin position="306"/>
        <end position="329"/>
    </location>
</feature>
<dbReference type="GO" id="GO:0009103">
    <property type="term" value="P:lipopolysaccharide biosynthetic process"/>
    <property type="evidence" value="ECO:0007669"/>
    <property type="project" value="TreeGrafter"/>
</dbReference>
<accession>A0A1H4DVF6</accession>